<dbReference type="InterPro" id="IPR035940">
    <property type="entry name" value="CAP_sf"/>
</dbReference>
<sequence length="210" mass="23667">MDDTSTSGGEGEEDNDFCFLPCPKNPSLDVEDFRRRLVLAHNGYRKLHGAPNLSHLQELEDAAQMWADTIAARGIKLYCEKLYNTGENLCSIDIINSVPSAEGIVHNWYKEIKNYSFAEPRWRRGSFHFSQVLWRSSTHIGVGIAPVPGQPRLFVVVRYYPGGNSNMPGEFERNVLPRVSKGSSASLDDASSFLRTYSRSRSLVFEDAYI</sequence>
<evidence type="ECO:0000313" key="2">
    <source>
        <dbReference type="EMBL" id="KAG8180007.1"/>
    </source>
</evidence>
<dbReference type="SMART" id="SM00198">
    <property type="entry name" value="SCP"/>
    <property type="match status" value="1"/>
</dbReference>
<dbReference type="CDD" id="cd05382">
    <property type="entry name" value="CAP_GAPR1-like"/>
    <property type="match status" value="1"/>
</dbReference>
<dbReference type="InterPro" id="IPR001283">
    <property type="entry name" value="CRISP-related"/>
</dbReference>
<dbReference type="SUPFAM" id="SSF55797">
    <property type="entry name" value="PR-1-like"/>
    <property type="match status" value="1"/>
</dbReference>
<feature type="domain" description="SCP" evidence="1">
    <location>
        <begin position="32"/>
        <end position="167"/>
    </location>
</feature>
<keyword evidence="3" id="KW-1185">Reference proteome</keyword>
<organism evidence="2 3">
    <name type="scientific">Oedothorax gibbosus</name>
    <dbReference type="NCBI Taxonomy" id="931172"/>
    <lineage>
        <taxon>Eukaryota</taxon>
        <taxon>Metazoa</taxon>
        <taxon>Ecdysozoa</taxon>
        <taxon>Arthropoda</taxon>
        <taxon>Chelicerata</taxon>
        <taxon>Arachnida</taxon>
        <taxon>Araneae</taxon>
        <taxon>Araneomorphae</taxon>
        <taxon>Entelegynae</taxon>
        <taxon>Araneoidea</taxon>
        <taxon>Linyphiidae</taxon>
        <taxon>Erigoninae</taxon>
        <taxon>Oedothorax</taxon>
    </lineage>
</organism>
<proteinExistence type="predicted"/>
<dbReference type="Pfam" id="PF00188">
    <property type="entry name" value="CAP"/>
    <property type="match status" value="1"/>
</dbReference>
<dbReference type="InterPro" id="IPR034113">
    <property type="entry name" value="SCP_GAPR1-like"/>
</dbReference>
<reference evidence="2 3" key="1">
    <citation type="journal article" date="2022" name="Nat. Ecol. Evol.">
        <title>A masculinizing supergene underlies an exaggerated male reproductive morph in a spider.</title>
        <authorList>
            <person name="Hendrickx F."/>
            <person name="De Corte Z."/>
            <person name="Sonet G."/>
            <person name="Van Belleghem S.M."/>
            <person name="Kostlbacher S."/>
            <person name="Vangestel C."/>
        </authorList>
    </citation>
    <scope>NUCLEOTIDE SEQUENCE [LARGE SCALE GENOMIC DNA]</scope>
    <source>
        <strain evidence="2">W744_W776</strain>
    </source>
</reference>
<name>A0AAV6U6S3_9ARAC</name>
<dbReference type="PANTHER" id="PTHR10334">
    <property type="entry name" value="CYSTEINE-RICH SECRETORY PROTEIN-RELATED"/>
    <property type="match status" value="1"/>
</dbReference>
<dbReference type="Gene3D" id="3.40.33.10">
    <property type="entry name" value="CAP"/>
    <property type="match status" value="1"/>
</dbReference>
<dbReference type="Proteomes" id="UP000827092">
    <property type="component" value="Unassembled WGS sequence"/>
</dbReference>
<accession>A0AAV6U6S3</accession>
<dbReference type="EMBL" id="JAFNEN010000591">
    <property type="protein sequence ID" value="KAG8180007.1"/>
    <property type="molecule type" value="Genomic_DNA"/>
</dbReference>
<protein>
    <recommendedName>
        <fullName evidence="1">SCP domain-containing protein</fullName>
    </recommendedName>
</protein>
<dbReference type="PRINTS" id="PR00837">
    <property type="entry name" value="V5TPXLIKE"/>
</dbReference>
<dbReference type="InterPro" id="IPR014044">
    <property type="entry name" value="CAP_dom"/>
</dbReference>
<dbReference type="AlphaFoldDB" id="A0AAV6U6S3"/>
<comment type="caution">
    <text evidence="2">The sequence shown here is derived from an EMBL/GenBank/DDBJ whole genome shotgun (WGS) entry which is preliminary data.</text>
</comment>
<evidence type="ECO:0000259" key="1">
    <source>
        <dbReference type="SMART" id="SM00198"/>
    </source>
</evidence>
<gene>
    <name evidence="2" type="ORF">JTE90_020962</name>
</gene>
<evidence type="ECO:0000313" key="3">
    <source>
        <dbReference type="Proteomes" id="UP000827092"/>
    </source>
</evidence>